<evidence type="ECO:0000256" key="2">
    <source>
        <dbReference type="ARBA" id="ARBA00018339"/>
    </source>
</evidence>
<feature type="compositionally biased region" description="Basic residues" evidence="6">
    <location>
        <begin position="290"/>
        <end position="303"/>
    </location>
</feature>
<dbReference type="VEuPathDB" id="FungiDB:BD410DRAFT_712739"/>
<dbReference type="PIRSF" id="PIRSF017302">
    <property type="entry name" value="Gltscr2"/>
    <property type="match status" value="1"/>
</dbReference>
<sequence>MASVRKQASLGTPAQHSQPSRKGKKAWRKHVDIEEVEEGLEGLRAEERVTGSTLQKKKNEDLFTIDVTGDHKVRKSMRFSTSQLSYTKMLAQRSAVAAVYSRPSLTTSTKKPRSSVSREDKVRMLRMAKRKVRGPLNTVVDPTEQGSGSAILDPSHAVMESGTYDVWADTVDVDVEMKEFLPSTPPQTPSHRSNISIPAIRAPHQGTSYNPPAEAHSELIRLATAEAERKERDSQKFAGEKESIIAGRQAAAAEYQLGVPLGMTVDVPGDGQEDDQPLEDGVVVEEAKKPQPRKTKQQRRKAERVREEKRALAERAAKKRFLVSVGSAKAMRLAHRKRLLQREQERELKRLALEEKMRKKGMAGMKLGKHAVPEGQVEVQLGEELSESLRALKPEGNLFKDRFLSLQHRALVEPRVPVLPRRRKNKTKEVEKFAWKRFE</sequence>
<dbReference type="PANTHER" id="PTHR14211:SF7">
    <property type="entry name" value="RIBOSOME BIOGENESIS PROTEIN NOP53"/>
    <property type="match status" value="1"/>
</dbReference>
<dbReference type="GO" id="GO:0005730">
    <property type="term" value="C:nucleolus"/>
    <property type="evidence" value="ECO:0007669"/>
    <property type="project" value="UniProtKB-SubCell"/>
</dbReference>
<feature type="region of interest" description="Disordered" evidence="6">
    <location>
        <begin position="1"/>
        <end position="28"/>
    </location>
</feature>
<reference evidence="7 8" key="1">
    <citation type="submission" date="2018-06" db="EMBL/GenBank/DDBJ databases">
        <title>A transcriptomic atlas of mushroom development highlights an independent origin of complex multicellularity.</title>
        <authorList>
            <consortium name="DOE Joint Genome Institute"/>
            <person name="Krizsan K."/>
            <person name="Almasi E."/>
            <person name="Merenyi Z."/>
            <person name="Sahu N."/>
            <person name="Viragh M."/>
            <person name="Koszo T."/>
            <person name="Mondo S."/>
            <person name="Kiss B."/>
            <person name="Balint B."/>
            <person name="Kues U."/>
            <person name="Barry K."/>
            <person name="Hegedus J.C."/>
            <person name="Henrissat B."/>
            <person name="Johnson J."/>
            <person name="Lipzen A."/>
            <person name="Ohm R."/>
            <person name="Nagy I."/>
            <person name="Pangilinan J."/>
            <person name="Yan J."/>
            <person name="Xiong Y."/>
            <person name="Grigoriev I.V."/>
            <person name="Hibbett D.S."/>
            <person name="Nagy L.G."/>
        </authorList>
    </citation>
    <scope>NUCLEOTIDE SEQUENCE [LARGE SCALE GENOMIC DNA]</scope>
    <source>
        <strain evidence="7 8">SZMC22713</strain>
    </source>
</reference>
<evidence type="ECO:0000256" key="1">
    <source>
        <dbReference type="ARBA" id="ARBA00008838"/>
    </source>
</evidence>
<dbReference type="Pfam" id="PF07767">
    <property type="entry name" value="Nop53"/>
    <property type="match status" value="1"/>
</dbReference>
<evidence type="ECO:0000256" key="5">
    <source>
        <dbReference type="PIRNR" id="PIRNR017302"/>
    </source>
</evidence>
<feature type="region of interest" description="Disordered" evidence="6">
    <location>
        <begin position="283"/>
        <end position="307"/>
    </location>
</feature>
<dbReference type="EMBL" id="ML170158">
    <property type="protein sequence ID" value="TDL27886.1"/>
    <property type="molecule type" value="Genomic_DNA"/>
</dbReference>
<evidence type="ECO:0000256" key="6">
    <source>
        <dbReference type="SAM" id="MobiDB-lite"/>
    </source>
</evidence>
<protein>
    <recommendedName>
        <fullName evidence="2 5">Ribosome biogenesis protein NOP53</fullName>
    </recommendedName>
</protein>
<evidence type="ECO:0000256" key="4">
    <source>
        <dbReference type="ARBA" id="ARBA00023242"/>
    </source>
</evidence>
<dbReference type="GO" id="GO:0000027">
    <property type="term" value="P:ribosomal large subunit assembly"/>
    <property type="evidence" value="ECO:0007669"/>
    <property type="project" value="UniProtKB-UniRule"/>
</dbReference>
<accession>A0A4Y7QKK5</accession>
<proteinExistence type="inferred from homology"/>
<dbReference type="Proteomes" id="UP000294933">
    <property type="component" value="Unassembled WGS sequence"/>
</dbReference>
<dbReference type="GO" id="GO:0006364">
    <property type="term" value="P:rRNA processing"/>
    <property type="evidence" value="ECO:0007669"/>
    <property type="project" value="TreeGrafter"/>
</dbReference>
<feature type="compositionally biased region" description="Polar residues" evidence="6">
    <location>
        <begin position="9"/>
        <end position="18"/>
    </location>
</feature>
<comment type="subcellular location">
    <subcellularLocation>
        <location evidence="5">Nucleus</location>
        <location evidence="5">Nucleolus</location>
    </subcellularLocation>
    <subcellularLocation>
        <location evidence="5">Nucleus</location>
        <location evidence="5">Nucleoplasm</location>
    </subcellularLocation>
</comment>
<dbReference type="InterPro" id="IPR011687">
    <property type="entry name" value="Nop53/GLTSCR2"/>
</dbReference>
<keyword evidence="8" id="KW-1185">Reference proteome</keyword>
<dbReference type="AlphaFoldDB" id="A0A4Y7QKK5"/>
<comment type="similarity">
    <text evidence="1 5">Belongs to the NOP53 family.</text>
</comment>
<gene>
    <name evidence="7" type="ORF">BD410DRAFT_712739</name>
</gene>
<organism evidence="7 8">
    <name type="scientific">Rickenella mellea</name>
    <dbReference type="NCBI Taxonomy" id="50990"/>
    <lineage>
        <taxon>Eukaryota</taxon>
        <taxon>Fungi</taxon>
        <taxon>Dikarya</taxon>
        <taxon>Basidiomycota</taxon>
        <taxon>Agaricomycotina</taxon>
        <taxon>Agaricomycetes</taxon>
        <taxon>Hymenochaetales</taxon>
        <taxon>Rickenellaceae</taxon>
        <taxon>Rickenella</taxon>
    </lineage>
</organism>
<evidence type="ECO:0000313" key="8">
    <source>
        <dbReference type="Proteomes" id="UP000294933"/>
    </source>
</evidence>
<feature type="compositionally biased region" description="Basic residues" evidence="6">
    <location>
        <begin position="19"/>
        <end position="28"/>
    </location>
</feature>
<dbReference type="GO" id="GO:0005654">
    <property type="term" value="C:nucleoplasm"/>
    <property type="evidence" value="ECO:0007669"/>
    <property type="project" value="UniProtKB-SubCell"/>
</dbReference>
<name>A0A4Y7QKK5_9AGAM</name>
<evidence type="ECO:0000313" key="7">
    <source>
        <dbReference type="EMBL" id="TDL27886.1"/>
    </source>
</evidence>
<dbReference type="PANTHER" id="PTHR14211">
    <property type="entry name" value="GLIOMA SUPPRESSOR CANDIDATE REGION GENE 2"/>
    <property type="match status" value="1"/>
</dbReference>
<keyword evidence="4 5" id="KW-0539">Nucleus</keyword>
<dbReference type="GO" id="GO:0008097">
    <property type="term" value="F:5S rRNA binding"/>
    <property type="evidence" value="ECO:0007669"/>
    <property type="project" value="TreeGrafter"/>
</dbReference>
<comment type="function">
    <text evidence="5">May play a role in ribosome biogenesis.</text>
</comment>
<evidence type="ECO:0000256" key="3">
    <source>
        <dbReference type="ARBA" id="ARBA00022517"/>
    </source>
</evidence>
<keyword evidence="3 5" id="KW-0690">Ribosome biogenesis</keyword>
<dbReference type="OrthoDB" id="5072at2759"/>
<dbReference type="STRING" id="50990.A0A4Y7QKK5"/>